<proteinExistence type="inferred from homology"/>
<dbReference type="PROSITE" id="PS51032">
    <property type="entry name" value="AP2_ERF"/>
    <property type="match status" value="1"/>
</dbReference>
<dbReference type="PANTHER" id="PTHR31194:SF202">
    <property type="entry name" value="ETHYLENE-RESPONSIVE TRANSCRIPTION FACTOR ERF070"/>
    <property type="match status" value="1"/>
</dbReference>
<protein>
    <recommendedName>
        <fullName evidence="8">AP2/ERF domain-containing protein</fullName>
    </recommendedName>
</protein>
<reference evidence="9 10" key="1">
    <citation type="journal article" date="2013" name="BMC Genomics">
        <title>The miniature genome of a carnivorous plant Genlisea aurea contains a low number of genes and short non-coding sequences.</title>
        <authorList>
            <person name="Leushkin E.V."/>
            <person name="Sutormin R.A."/>
            <person name="Nabieva E.R."/>
            <person name="Penin A.A."/>
            <person name="Kondrashov A.S."/>
            <person name="Logacheva M.D."/>
        </authorList>
    </citation>
    <scope>NUCLEOTIDE SEQUENCE [LARGE SCALE GENOMIC DNA]</scope>
</reference>
<dbReference type="Gene3D" id="3.30.730.10">
    <property type="entry name" value="AP2/ERF domain"/>
    <property type="match status" value="1"/>
</dbReference>
<dbReference type="Proteomes" id="UP000015453">
    <property type="component" value="Unassembled WGS sequence"/>
</dbReference>
<dbReference type="GO" id="GO:0003677">
    <property type="term" value="F:DNA binding"/>
    <property type="evidence" value="ECO:0007669"/>
    <property type="project" value="UniProtKB-KW"/>
</dbReference>
<evidence type="ECO:0000256" key="7">
    <source>
        <dbReference type="SAM" id="MobiDB-lite"/>
    </source>
</evidence>
<dbReference type="FunFam" id="3.30.730.10:FF:000005">
    <property type="entry name" value="ethylene-responsive transcription factor RAP2-11"/>
    <property type="match status" value="1"/>
</dbReference>
<dbReference type="SMART" id="SM00380">
    <property type="entry name" value="AP2"/>
    <property type="match status" value="1"/>
</dbReference>
<keyword evidence="5" id="KW-0539">Nucleus</keyword>
<comment type="caution">
    <text evidence="9">The sequence shown here is derived from an EMBL/GenBank/DDBJ whole genome shotgun (WGS) entry which is preliminary data.</text>
</comment>
<dbReference type="CDD" id="cd00018">
    <property type="entry name" value="AP2"/>
    <property type="match status" value="1"/>
</dbReference>
<dbReference type="OrthoDB" id="1917565at2759"/>
<dbReference type="PRINTS" id="PR00367">
    <property type="entry name" value="ETHRSPELEMNT"/>
</dbReference>
<feature type="non-terminal residue" evidence="9">
    <location>
        <position position="146"/>
    </location>
</feature>
<accession>S8CJL3</accession>
<evidence type="ECO:0000259" key="8">
    <source>
        <dbReference type="PROSITE" id="PS51032"/>
    </source>
</evidence>
<keyword evidence="2" id="KW-0805">Transcription regulation</keyword>
<feature type="domain" description="AP2/ERF" evidence="8">
    <location>
        <begin position="81"/>
        <end position="138"/>
    </location>
</feature>
<evidence type="ECO:0000256" key="4">
    <source>
        <dbReference type="ARBA" id="ARBA00023163"/>
    </source>
</evidence>
<evidence type="ECO:0000256" key="3">
    <source>
        <dbReference type="ARBA" id="ARBA00023125"/>
    </source>
</evidence>
<dbReference type="InterPro" id="IPR001471">
    <property type="entry name" value="AP2/ERF_dom"/>
</dbReference>
<evidence type="ECO:0000313" key="10">
    <source>
        <dbReference type="Proteomes" id="UP000015453"/>
    </source>
</evidence>
<organism evidence="9 10">
    <name type="scientific">Genlisea aurea</name>
    <dbReference type="NCBI Taxonomy" id="192259"/>
    <lineage>
        <taxon>Eukaryota</taxon>
        <taxon>Viridiplantae</taxon>
        <taxon>Streptophyta</taxon>
        <taxon>Embryophyta</taxon>
        <taxon>Tracheophyta</taxon>
        <taxon>Spermatophyta</taxon>
        <taxon>Magnoliopsida</taxon>
        <taxon>eudicotyledons</taxon>
        <taxon>Gunneridae</taxon>
        <taxon>Pentapetalae</taxon>
        <taxon>asterids</taxon>
        <taxon>lamiids</taxon>
        <taxon>Lamiales</taxon>
        <taxon>Lentibulariaceae</taxon>
        <taxon>Genlisea</taxon>
    </lineage>
</organism>
<dbReference type="EMBL" id="AUSU01004580">
    <property type="protein sequence ID" value="EPS64841.1"/>
    <property type="molecule type" value="Genomic_DNA"/>
</dbReference>
<feature type="region of interest" description="Disordered" evidence="7">
    <location>
        <begin position="44"/>
        <end position="83"/>
    </location>
</feature>
<name>S8CJL3_9LAMI</name>
<keyword evidence="10" id="KW-1185">Reference proteome</keyword>
<evidence type="ECO:0000256" key="2">
    <source>
        <dbReference type="ARBA" id="ARBA00023015"/>
    </source>
</evidence>
<evidence type="ECO:0000256" key="1">
    <source>
        <dbReference type="ARBA" id="ARBA00004123"/>
    </source>
</evidence>
<dbReference type="InterPro" id="IPR036955">
    <property type="entry name" value="AP2/ERF_dom_sf"/>
</dbReference>
<dbReference type="SUPFAM" id="SSF54171">
    <property type="entry name" value="DNA-binding domain"/>
    <property type="match status" value="1"/>
</dbReference>
<dbReference type="PIRSF" id="PIRSF038123">
    <property type="entry name" value="PTI6"/>
    <property type="match status" value="1"/>
</dbReference>
<dbReference type="InterPro" id="IPR016177">
    <property type="entry name" value="DNA-bd_dom_sf"/>
</dbReference>
<keyword evidence="4" id="KW-0804">Transcription</keyword>
<sequence length="146" mass="15829">IRIVCSDPYATDTSDDEGVSGKKMKRIIKEVCISSADVILLPESEEHSSVHGSSNAERPPRKKDSSAAAAKLNGRAAASGKFRGVRQRKWGKWAAEIRDPVKHKRVWLGTYSTAEEASRAYEAKRLEFEALAGSNGTPAAVTNETA</sequence>
<dbReference type="PANTHER" id="PTHR31194">
    <property type="entry name" value="SHN SHINE , DNA BINDING / TRANSCRIPTION FACTOR"/>
    <property type="match status" value="1"/>
</dbReference>
<dbReference type="InterPro" id="IPR050913">
    <property type="entry name" value="AP2/ERF_ERF"/>
</dbReference>
<comment type="similarity">
    <text evidence="6">Belongs to the AP2/ERF transcription factor family. ERF subfamily.</text>
</comment>
<feature type="non-terminal residue" evidence="9">
    <location>
        <position position="1"/>
    </location>
</feature>
<dbReference type="AlphaFoldDB" id="S8CJL3"/>
<feature type="compositionally biased region" description="Low complexity" evidence="7">
    <location>
        <begin position="66"/>
        <end position="79"/>
    </location>
</feature>
<evidence type="ECO:0000256" key="6">
    <source>
        <dbReference type="ARBA" id="ARBA00024343"/>
    </source>
</evidence>
<evidence type="ECO:0000256" key="5">
    <source>
        <dbReference type="ARBA" id="ARBA00023242"/>
    </source>
</evidence>
<evidence type="ECO:0000313" key="9">
    <source>
        <dbReference type="EMBL" id="EPS64841.1"/>
    </source>
</evidence>
<gene>
    <name evidence="9" type="ORF">M569_09939</name>
</gene>
<dbReference type="Pfam" id="PF00847">
    <property type="entry name" value="AP2"/>
    <property type="match status" value="1"/>
</dbReference>
<dbReference type="GO" id="GO:0005634">
    <property type="term" value="C:nucleus"/>
    <property type="evidence" value="ECO:0007669"/>
    <property type="project" value="UniProtKB-SubCell"/>
</dbReference>
<keyword evidence="3" id="KW-0238">DNA-binding</keyword>
<comment type="subcellular location">
    <subcellularLocation>
        <location evidence="1">Nucleus</location>
    </subcellularLocation>
</comment>
<dbReference type="GO" id="GO:0003700">
    <property type="term" value="F:DNA-binding transcription factor activity"/>
    <property type="evidence" value="ECO:0007669"/>
    <property type="project" value="InterPro"/>
</dbReference>